<keyword evidence="1" id="KW-0560">Oxidoreductase</keyword>
<sequence length="158" mass="17308">MASWAVFVAQAPELAARVRAALDANKHKTLATIRADGAPRISGTETMYAGDDLWLGSMWQARKAQDLLRDPRFALHSATIDPGDDPGSWPGEAKLSGRTEAVTDFDRFAAVIPDGSPDSMHLFRLDLGEVVHTGLSKAADKLVIELWRPGAQIRRFER</sequence>
<name>A0ABQ4BTP7_9ACTN</name>
<feature type="domain" description="Pyridoxamine 5'-phosphate oxidase N-terminal" evidence="2">
    <location>
        <begin position="16"/>
        <end position="111"/>
    </location>
</feature>
<proteinExistence type="predicted"/>
<evidence type="ECO:0000259" key="2">
    <source>
        <dbReference type="Pfam" id="PF01243"/>
    </source>
</evidence>
<protein>
    <submittedName>
        <fullName evidence="3">Pyridoxamine 5'-phosphate oxidase</fullName>
    </submittedName>
</protein>
<evidence type="ECO:0000313" key="4">
    <source>
        <dbReference type="Proteomes" id="UP000624325"/>
    </source>
</evidence>
<dbReference type="RefSeq" id="WP_203699658.1">
    <property type="nucleotide sequence ID" value="NZ_BAAALU010000022.1"/>
</dbReference>
<dbReference type="SUPFAM" id="SSF50475">
    <property type="entry name" value="FMN-binding split barrel"/>
    <property type="match status" value="1"/>
</dbReference>
<gene>
    <name evidence="3" type="ORF">Air01nite_00100</name>
</gene>
<comment type="caution">
    <text evidence="3">The sequence shown here is derived from an EMBL/GenBank/DDBJ whole genome shotgun (WGS) entry which is preliminary data.</text>
</comment>
<dbReference type="EMBL" id="BONC01000001">
    <property type="protein sequence ID" value="GIF53915.1"/>
    <property type="molecule type" value="Genomic_DNA"/>
</dbReference>
<evidence type="ECO:0000256" key="1">
    <source>
        <dbReference type="ARBA" id="ARBA00023002"/>
    </source>
</evidence>
<dbReference type="Gene3D" id="2.30.110.10">
    <property type="entry name" value="Electron Transport, Fmn-binding Protein, Chain A"/>
    <property type="match status" value="1"/>
</dbReference>
<accession>A0ABQ4BTP7</accession>
<evidence type="ECO:0000313" key="3">
    <source>
        <dbReference type="EMBL" id="GIF53915.1"/>
    </source>
</evidence>
<reference evidence="3 4" key="1">
    <citation type="submission" date="2021-01" db="EMBL/GenBank/DDBJ databases">
        <title>Whole genome shotgun sequence of Asanoa iriomotensis NBRC 100142.</title>
        <authorList>
            <person name="Komaki H."/>
            <person name="Tamura T."/>
        </authorList>
    </citation>
    <scope>NUCLEOTIDE SEQUENCE [LARGE SCALE GENOMIC DNA]</scope>
    <source>
        <strain evidence="3 4">NBRC 100142</strain>
    </source>
</reference>
<dbReference type="Pfam" id="PF01243">
    <property type="entry name" value="PNPOx_N"/>
    <property type="match status" value="1"/>
</dbReference>
<dbReference type="PANTHER" id="PTHR35176">
    <property type="entry name" value="HEME OXYGENASE HI_0854-RELATED"/>
    <property type="match status" value="1"/>
</dbReference>
<dbReference type="PANTHER" id="PTHR35176:SF6">
    <property type="entry name" value="HEME OXYGENASE HI_0854-RELATED"/>
    <property type="match status" value="1"/>
</dbReference>
<keyword evidence="4" id="KW-1185">Reference proteome</keyword>
<organism evidence="3 4">
    <name type="scientific">Asanoa iriomotensis</name>
    <dbReference type="NCBI Taxonomy" id="234613"/>
    <lineage>
        <taxon>Bacteria</taxon>
        <taxon>Bacillati</taxon>
        <taxon>Actinomycetota</taxon>
        <taxon>Actinomycetes</taxon>
        <taxon>Micromonosporales</taxon>
        <taxon>Micromonosporaceae</taxon>
        <taxon>Asanoa</taxon>
    </lineage>
</organism>
<dbReference type="InterPro" id="IPR012349">
    <property type="entry name" value="Split_barrel_FMN-bd"/>
</dbReference>
<dbReference type="InterPro" id="IPR011576">
    <property type="entry name" value="Pyridox_Oxase_N"/>
</dbReference>
<dbReference type="InterPro" id="IPR052019">
    <property type="entry name" value="F420H2_bilvrd_red/Heme_oxyg"/>
</dbReference>
<dbReference type="Proteomes" id="UP000624325">
    <property type="component" value="Unassembled WGS sequence"/>
</dbReference>